<organism evidence="3 4">
    <name type="scientific">Stephania yunnanensis</name>
    <dbReference type="NCBI Taxonomy" id="152371"/>
    <lineage>
        <taxon>Eukaryota</taxon>
        <taxon>Viridiplantae</taxon>
        <taxon>Streptophyta</taxon>
        <taxon>Embryophyta</taxon>
        <taxon>Tracheophyta</taxon>
        <taxon>Spermatophyta</taxon>
        <taxon>Magnoliopsida</taxon>
        <taxon>Ranunculales</taxon>
        <taxon>Menispermaceae</taxon>
        <taxon>Menispermoideae</taxon>
        <taxon>Cissampelideae</taxon>
        <taxon>Stephania</taxon>
    </lineage>
</organism>
<dbReference type="PANTHER" id="PTHR14255">
    <property type="entry name" value="CEREBLON"/>
    <property type="match status" value="1"/>
</dbReference>
<proteinExistence type="inferred from homology"/>
<dbReference type="GO" id="GO:0031464">
    <property type="term" value="C:Cul4A-RING E3 ubiquitin ligase complex"/>
    <property type="evidence" value="ECO:0007669"/>
    <property type="project" value="TreeGrafter"/>
</dbReference>
<keyword evidence="2" id="KW-0472">Membrane</keyword>
<keyword evidence="4" id="KW-1185">Reference proteome</keyword>
<feature type="transmembrane region" description="Helical" evidence="2">
    <location>
        <begin position="316"/>
        <end position="335"/>
    </location>
</feature>
<gene>
    <name evidence="3" type="ORF">Syun_005100</name>
</gene>
<reference evidence="3 4" key="1">
    <citation type="submission" date="2024-01" db="EMBL/GenBank/DDBJ databases">
        <title>Genome assemblies of Stephania.</title>
        <authorList>
            <person name="Yang L."/>
        </authorList>
    </citation>
    <scope>NUCLEOTIDE SEQUENCE [LARGE SCALE GENOMIC DNA]</scope>
    <source>
        <strain evidence="3">YNDBR</strain>
        <tissue evidence="3">Leaf</tissue>
    </source>
</reference>
<keyword evidence="2" id="KW-0812">Transmembrane</keyword>
<dbReference type="Proteomes" id="UP001420932">
    <property type="component" value="Unassembled WGS sequence"/>
</dbReference>
<evidence type="ECO:0000313" key="4">
    <source>
        <dbReference type="Proteomes" id="UP001420932"/>
    </source>
</evidence>
<protein>
    <submittedName>
        <fullName evidence="3">Uncharacterized protein</fullName>
    </submittedName>
</protein>
<dbReference type="Gene3D" id="2.30.30.240">
    <property type="entry name" value="PRC-barrel domain"/>
    <property type="match status" value="1"/>
</dbReference>
<keyword evidence="2" id="KW-1133">Transmembrane helix</keyword>
<dbReference type="GO" id="GO:0016567">
    <property type="term" value="P:protein ubiquitination"/>
    <property type="evidence" value="ECO:0007669"/>
    <property type="project" value="TreeGrafter"/>
</dbReference>
<evidence type="ECO:0000313" key="3">
    <source>
        <dbReference type="EMBL" id="KAK9164198.1"/>
    </source>
</evidence>
<feature type="transmembrane region" description="Helical" evidence="2">
    <location>
        <begin position="283"/>
        <end position="309"/>
    </location>
</feature>
<accession>A0AAP0Q1X1</accession>
<evidence type="ECO:0000256" key="2">
    <source>
        <dbReference type="SAM" id="Phobius"/>
    </source>
</evidence>
<name>A0AAP0Q1X1_9MAGN</name>
<comment type="similarity">
    <text evidence="1">Belongs to the 4-toluene sulfonate uptake permease (TSUP) (TC 2.A.102) family.</text>
</comment>
<feature type="transmembrane region" description="Helical" evidence="2">
    <location>
        <begin position="347"/>
        <end position="368"/>
    </location>
</feature>
<comment type="caution">
    <text evidence="3">The sequence shown here is derived from an EMBL/GenBank/DDBJ whole genome shotgun (WGS) entry which is preliminary data.</text>
</comment>
<dbReference type="EMBL" id="JBBNAF010000002">
    <property type="protein sequence ID" value="KAK9164198.1"/>
    <property type="molecule type" value="Genomic_DNA"/>
</dbReference>
<dbReference type="PANTHER" id="PTHR14255:SF5">
    <property type="entry name" value="SULFITE EXPORTER TAUE_SAFE FAMILY PROTEIN 4"/>
    <property type="match status" value="1"/>
</dbReference>
<dbReference type="AlphaFoldDB" id="A0AAP0Q1X1"/>
<sequence length="390" mass="42798">MSLQAPPAFATSTGDFHGTAHPIATLTATTSVTPCTDFAATAIIAIATITVSDAVSLDFLSYDEPGKAVISDYLLFGAPPLAYSSLHSTRSLAFALLLSARSPHSLSLAKLVSLARLALAALASLARLRALVSLARLRALASLAWLARRDDRSQDQLFNLQAEEVLCHNSLSPRANSLDVDSMLRTQVSLWELSLMFITLEQVTSWKLCSIQLTKQTMGQLHPTQKLVFLPPVLVPFVKAIVPDIDMDKREMQITPPKGLLELNVKTDERSKKERRQLVLKDAYGVASATATFVMMFSSSLSVVEFYLLKRFPIPYALYLISISVIAGLWGQFFVRKLVTFFDRASIIVFILSAVIFASALTMGVAGAKKSFNMIEKHDYMGFLSICDRN</sequence>
<evidence type="ECO:0000256" key="1">
    <source>
        <dbReference type="ARBA" id="ARBA00009142"/>
    </source>
</evidence>